<feature type="transmembrane region" description="Helical" evidence="11">
    <location>
        <begin position="52"/>
        <end position="70"/>
    </location>
</feature>
<dbReference type="GeneID" id="105113760"/>
<evidence type="ECO:0000256" key="2">
    <source>
        <dbReference type="ARBA" id="ARBA00005590"/>
    </source>
</evidence>
<keyword evidence="5" id="KW-0769">Symport</keyword>
<proteinExistence type="inferred from homology"/>
<dbReference type="GO" id="GO:0015293">
    <property type="term" value="F:symporter activity"/>
    <property type="evidence" value="ECO:0007669"/>
    <property type="project" value="UniProtKB-KW"/>
</dbReference>
<evidence type="ECO:0000256" key="4">
    <source>
        <dbReference type="ARBA" id="ARBA00022692"/>
    </source>
</evidence>
<accession>A0AAJ6TD96</accession>
<dbReference type="GO" id="GO:0006865">
    <property type="term" value="P:amino acid transport"/>
    <property type="evidence" value="ECO:0007669"/>
    <property type="project" value="UniProtKB-KW"/>
</dbReference>
<dbReference type="Pfam" id="PF01490">
    <property type="entry name" value="Aa_trans"/>
    <property type="match status" value="1"/>
</dbReference>
<keyword evidence="6" id="KW-0029">Amino-acid transport</keyword>
<comment type="function">
    <text evidence="10">Carrier protein involved in proton-driven auxin influx. Mediates the formation of auxin gradient from developing leaves (site of auxin biosynthesis) to tips by contributing to the loading of auxin in vascular tissues and facilitating acropetal (base to tip) auxin transport within inner tissues of the root apex, and basipetal (tip to base) auxin transport within outer tissues of the root apex. May be involved in lateral roots and nodules formation.</text>
</comment>
<keyword evidence="7 11" id="KW-1133">Transmembrane helix</keyword>
<dbReference type="AlphaFoldDB" id="A0AAJ6TD96"/>
<keyword evidence="9" id="KW-0927">Auxin signaling pathway</keyword>
<protein>
    <submittedName>
        <fullName evidence="14">Lysine histidine transporter-like 6 isoform X3</fullName>
    </submittedName>
</protein>
<dbReference type="PANTHER" id="PTHR48017">
    <property type="entry name" value="OS05G0424000 PROTEIN-RELATED"/>
    <property type="match status" value="1"/>
</dbReference>
<evidence type="ECO:0000256" key="3">
    <source>
        <dbReference type="ARBA" id="ARBA00022448"/>
    </source>
</evidence>
<evidence type="ECO:0000256" key="7">
    <source>
        <dbReference type="ARBA" id="ARBA00022989"/>
    </source>
</evidence>
<evidence type="ECO:0000259" key="12">
    <source>
        <dbReference type="Pfam" id="PF01490"/>
    </source>
</evidence>
<feature type="transmembrane region" description="Helical" evidence="11">
    <location>
        <begin position="170"/>
        <end position="193"/>
    </location>
</feature>
<comment type="similarity">
    <text evidence="2">Belongs to the amino acid/polyamine transporter 2 family. Amino acid/auxin permease (AAAP) (TC 2.A.18.1) subfamily.</text>
</comment>
<feature type="domain" description="Amino acid transporter transmembrane" evidence="12">
    <location>
        <begin position="24"/>
        <end position="350"/>
    </location>
</feature>
<evidence type="ECO:0000256" key="5">
    <source>
        <dbReference type="ARBA" id="ARBA00022847"/>
    </source>
</evidence>
<sequence>MVSTSPSKEDQSMSKWTEGDPARRAKWWYSTFHAVTAMIGAGVLSLPYAMAYLGWGPGIMVLALSWCMTLNTMWQMIQLHECVPGTRFDRYIDLGRHAFGPKLGPWIVLPQQLIVQVGCDIVYMVTGGKCLKKFMEMTCASCTPIRQSYWILIFGGIHFFLSQLPNFNSVAGVSLAAAVMSLSYSTIAWAGSLAHGQIDNVSYAYKSTSAADYMFRVFNALGEISFAFAGHAVVLEIQATIPSTPEKPSKIPMWKGALGAYFINAICYFPVALIGYWAFGQDVDDNVLTDLKRPAWLIASANLMVVVHVIGSYQVYAMPVFDMLERMMMKRLNFPPGIALRLLTRSTYVAPLRDVATDQET</sequence>
<dbReference type="Proteomes" id="UP000694918">
    <property type="component" value="Unplaced"/>
</dbReference>
<name>A0AAJ6TD96_POPEU</name>
<organism evidence="13 14">
    <name type="scientific">Populus euphratica</name>
    <name type="common">Euphrates poplar</name>
    <dbReference type="NCBI Taxonomy" id="75702"/>
    <lineage>
        <taxon>Eukaryota</taxon>
        <taxon>Viridiplantae</taxon>
        <taxon>Streptophyta</taxon>
        <taxon>Embryophyta</taxon>
        <taxon>Tracheophyta</taxon>
        <taxon>Spermatophyta</taxon>
        <taxon>Magnoliopsida</taxon>
        <taxon>eudicotyledons</taxon>
        <taxon>Gunneridae</taxon>
        <taxon>Pentapetalae</taxon>
        <taxon>rosids</taxon>
        <taxon>fabids</taxon>
        <taxon>Malpighiales</taxon>
        <taxon>Salicaceae</taxon>
        <taxon>Saliceae</taxon>
        <taxon>Populus</taxon>
    </lineage>
</organism>
<keyword evidence="4 11" id="KW-0812">Transmembrane</keyword>
<reference evidence="14" key="1">
    <citation type="submission" date="2025-08" db="UniProtKB">
        <authorList>
            <consortium name="RefSeq"/>
        </authorList>
    </citation>
    <scope>IDENTIFICATION</scope>
</reference>
<dbReference type="RefSeq" id="XP_011008395.1">
    <property type="nucleotide sequence ID" value="XM_011010093.1"/>
</dbReference>
<dbReference type="GO" id="GO:0012505">
    <property type="term" value="C:endomembrane system"/>
    <property type="evidence" value="ECO:0007669"/>
    <property type="project" value="UniProtKB-SubCell"/>
</dbReference>
<gene>
    <name evidence="14" type="primary">LOC105113760</name>
</gene>
<evidence type="ECO:0000256" key="8">
    <source>
        <dbReference type="ARBA" id="ARBA00023136"/>
    </source>
</evidence>
<keyword evidence="3" id="KW-0813">Transport</keyword>
<evidence type="ECO:0000256" key="9">
    <source>
        <dbReference type="ARBA" id="ARBA00023294"/>
    </source>
</evidence>
<evidence type="ECO:0000313" key="14">
    <source>
        <dbReference type="RefSeq" id="XP_011008395.1"/>
    </source>
</evidence>
<dbReference type="InterPro" id="IPR013057">
    <property type="entry name" value="AA_transpt_TM"/>
</dbReference>
<evidence type="ECO:0000256" key="1">
    <source>
        <dbReference type="ARBA" id="ARBA00004127"/>
    </source>
</evidence>
<evidence type="ECO:0000256" key="11">
    <source>
        <dbReference type="SAM" id="Phobius"/>
    </source>
</evidence>
<comment type="subcellular location">
    <subcellularLocation>
        <location evidence="1">Endomembrane system</location>
        <topology evidence="1">Multi-pass membrane protein</topology>
    </subcellularLocation>
</comment>
<evidence type="ECO:0000256" key="10">
    <source>
        <dbReference type="ARBA" id="ARBA00045588"/>
    </source>
</evidence>
<feature type="transmembrane region" description="Helical" evidence="11">
    <location>
        <begin position="299"/>
        <end position="321"/>
    </location>
</feature>
<keyword evidence="13" id="KW-1185">Reference proteome</keyword>
<evidence type="ECO:0000313" key="13">
    <source>
        <dbReference type="Proteomes" id="UP000694918"/>
    </source>
</evidence>
<dbReference type="GO" id="GO:0009734">
    <property type="term" value="P:auxin-activated signaling pathway"/>
    <property type="evidence" value="ECO:0007669"/>
    <property type="project" value="UniProtKB-KW"/>
</dbReference>
<evidence type="ECO:0000256" key="6">
    <source>
        <dbReference type="ARBA" id="ARBA00022970"/>
    </source>
</evidence>
<keyword evidence="8 11" id="KW-0472">Membrane</keyword>
<feature type="transmembrane region" description="Helical" evidence="11">
    <location>
        <begin position="258"/>
        <end position="279"/>
    </location>
</feature>